<evidence type="ECO:0000313" key="4">
    <source>
        <dbReference type="Proteomes" id="UP001202328"/>
    </source>
</evidence>
<dbReference type="InterPro" id="IPR023393">
    <property type="entry name" value="START-like_dom_sf"/>
</dbReference>
<dbReference type="PANTHER" id="PTHR31338:SF16">
    <property type="entry name" value="POLYKETIDE CYCLASE_DEHYDRASE AND LIPID TRANSPORT SUPERFAMILY PROTEIN"/>
    <property type="match status" value="1"/>
</dbReference>
<evidence type="ECO:0000259" key="2">
    <source>
        <dbReference type="SMART" id="SM01037"/>
    </source>
</evidence>
<dbReference type="SUPFAM" id="SSF55961">
    <property type="entry name" value="Bet v1-like"/>
    <property type="match status" value="1"/>
</dbReference>
<evidence type="ECO:0000256" key="1">
    <source>
        <dbReference type="ARBA" id="ARBA00038242"/>
    </source>
</evidence>
<dbReference type="GO" id="GO:0006952">
    <property type="term" value="P:defense response"/>
    <property type="evidence" value="ECO:0007669"/>
    <property type="project" value="InterPro"/>
</dbReference>
<dbReference type="EMBL" id="JAJJMB010008256">
    <property type="protein sequence ID" value="KAI3924882.1"/>
    <property type="molecule type" value="Genomic_DNA"/>
</dbReference>
<dbReference type="PANTHER" id="PTHR31338">
    <property type="entry name" value="POLYKETIDE CYCLASE/DEHYDRASE AND LIPID TRANSPORT SUPERFAMILY PROTEIN"/>
    <property type="match status" value="1"/>
</dbReference>
<dbReference type="SMART" id="SM01037">
    <property type="entry name" value="Bet_v_1"/>
    <property type="match status" value="1"/>
</dbReference>
<evidence type="ECO:0000313" key="3">
    <source>
        <dbReference type="EMBL" id="KAI3924882.1"/>
    </source>
</evidence>
<sequence>MAGHGVSGVAGKLVVELEVDCDADKFYKIAKHHEDVPKAVPHLFTAVKVTEGDGLVSGCIKEWNYILEGKAMSCKEETTHYDETRTLHHRVFGGDMMKDYKKFDGIIEVNPKPNGHGCIVTWSIVYSIPPLV</sequence>
<reference evidence="3" key="1">
    <citation type="submission" date="2022-04" db="EMBL/GenBank/DDBJ databases">
        <title>A functionally conserved STORR gene fusion in Papaver species that diverged 16.8 million years ago.</title>
        <authorList>
            <person name="Catania T."/>
        </authorList>
    </citation>
    <scope>NUCLEOTIDE SEQUENCE</scope>
    <source>
        <strain evidence="3">S-188037</strain>
    </source>
</reference>
<gene>
    <name evidence="3" type="ORF">MKW98_031133</name>
</gene>
<dbReference type="Gene3D" id="3.30.530.20">
    <property type="match status" value="1"/>
</dbReference>
<dbReference type="Pfam" id="PF00407">
    <property type="entry name" value="Bet_v_1"/>
    <property type="match status" value="1"/>
</dbReference>
<keyword evidence="4" id="KW-1185">Reference proteome</keyword>
<dbReference type="InterPro" id="IPR052006">
    <property type="entry name" value="MLP-like"/>
</dbReference>
<dbReference type="InterPro" id="IPR000916">
    <property type="entry name" value="Bet_v_I/MLP"/>
</dbReference>
<comment type="similarity">
    <text evidence="1">Belongs to the MLP family.</text>
</comment>
<protein>
    <recommendedName>
        <fullName evidence="2">Bet v I/Major latex protein domain-containing protein</fullName>
    </recommendedName>
</protein>
<dbReference type="AlphaFoldDB" id="A0AAD4SWS8"/>
<name>A0AAD4SWS8_9MAGN</name>
<proteinExistence type="inferred from homology"/>
<comment type="caution">
    <text evidence="3">The sequence shown here is derived from an EMBL/GenBank/DDBJ whole genome shotgun (WGS) entry which is preliminary data.</text>
</comment>
<accession>A0AAD4SWS8</accession>
<organism evidence="3 4">
    <name type="scientific">Papaver atlanticum</name>
    <dbReference type="NCBI Taxonomy" id="357466"/>
    <lineage>
        <taxon>Eukaryota</taxon>
        <taxon>Viridiplantae</taxon>
        <taxon>Streptophyta</taxon>
        <taxon>Embryophyta</taxon>
        <taxon>Tracheophyta</taxon>
        <taxon>Spermatophyta</taxon>
        <taxon>Magnoliopsida</taxon>
        <taxon>Ranunculales</taxon>
        <taxon>Papaveraceae</taxon>
        <taxon>Papaveroideae</taxon>
        <taxon>Papaver</taxon>
    </lineage>
</organism>
<dbReference type="Proteomes" id="UP001202328">
    <property type="component" value="Unassembled WGS sequence"/>
</dbReference>
<feature type="domain" description="Bet v I/Major latex protein" evidence="2">
    <location>
        <begin position="8"/>
        <end position="132"/>
    </location>
</feature>